<gene>
    <name evidence="1" type="ORF">SAMN05660830_00092</name>
</gene>
<protein>
    <recommendedName>
        <fullName evidence="3">Biotin attachment protein</fullName>
    </recommendedName>
</protein>
<accession>A0A8G2C6N7</accession>
<dbReference type="RefSeq" id="WP_020001231.1">
    <property type="nucleotide sequence ID" value="NZ_CP192219.1"/>
</dbReference>
<evidence type="ECO:0000313" key="1">
    <source>
        <dbReference type="EMBL" id="SHI48354.1"/>
    </source>
</evidence>
<name>A0A8G2C6N7_9BACT</name>
<dbReference type="EMBL" id="FQZR01000002">
    <property type="protein sequence ID" value="SHI48354.1"/>
    <property type="molecule type" value="Genomic_DNA"/>
</dbReference>
<reference evidence="1 2" key="1">
    <citation type="submission" date="2016-11" db="EMBL/GenBank/DDBJ databases">
        <authorList>
            <person name="Varghese N."/>
            <person name="Submissions S."/>
        </authorList>
    </citation>
    <scope>NUCLEOTIDE SEQUENCE [LARGE SCALE GENOMIC DNA]</scope>
    <source>
        <strain evidence="1 2">DSM 17919</strain>
    </source>
</reference>
<dbReference type="Gene3D" id="2.40.50.100">
    <property type="match status" value="1"/>
</dbReference>
<sequence>MLDISKLLEEIKASPYEELVITAPHTGVVSFGSIKEGDRVIGATGTWNEIPGTSLATLQRERNDKIIRATQKGVVKKIYTELEGTFVEAGTELVRLRHFLSKEEVLSIILKKALFLFEAPERAKYYFAPDVDSKIKSSGSQSVTVHDGMELFIMSRMKREAPLNYSGPDGVIYSVYFQHNENIDAGAALIGVCPPDQLALIEDVVVRVQTEWTEQE</sequence>
<evidence type="ECO:0000313" key="2">
    <source>
        <dbReference type="Proteomes" id="UP000184001"/>
    </source>
</evidence>
<dbReference type="AlphaFoldDB" id="A0A8G2C6N7"/>
<comment type="caution">
    <text evidence="1">The sequence shown here is derived from an EMBL/GenBank/DDBJ whole genome shotgun (WGS) entry which is preliminary data.</text>
</comment>
<evidence type="ECO:0008006" key="3">
    <source>
        <dbReference type="Google" id="ProtNLM"/>
    </source>
</evidence>
<organism evidence="1 2">
    <name type="scientific">Halodesulfovibrio aestuarii</name>
    <dbReference type="NCBI Taxonomy" id="126333"/>
    <lineage>
        <taxon>Bacteria</taxon>
        <taxon>Pseudomonadati</taxon>
        <taxon>Thermodesulfobacteriota</taxon>
        <taxon>Desulfovibrionia</taxon>
        <taxon>Desulfovibrionales</taxon>
        <taxon>Desulfovibrionaceae</taxon>
        <taxon>Halodesulfovibrio</taxon>
    </lineage>
</organism>
<proteinExistence type="predicted"/>
<dbReference type="Proteomes" id="UP000184001">
    <property type="component" value="Unassembled WGS sequence"/>
</dbReference>